<protein>
    <submittedName>
        <fullName evidence="1">Uncharacterized protein</fullName>
    </submittedName>
</protein>
<sequence length="544" mass="59292">MSRDWNPVRLGALSRDWIAAGGEFEVRVLSLQGLSLHRLFSTFHQAPAAHPATAGLEEAKNKCRAEFQRILAECREKARRFPEEKILVTDNTFDLLVNRHDCLFSLDHVEIGDHDENGNVVRLPVSKRIDEIFDSPIFHANGKKAPTIMCVSEIRGEQLDGMAPGAMIATDWGQLYFIVTVTKVENWKAHADGVFGLRSVSKELKFEPGRYFVHVKNASSLGFTVQNNVQPPSQPVLATLVRSPSAGPSISPAPMRVPSPVTALTPTSSIQLLPSKHMGGDPNVAAGTTADNVENSGQQGLMRGGDILPTEMGRVFPCPLLAPLNPQQPTRWPQQGNSFHLKPEDLCKATDSPSSTLVLSEVAKSCLEDALALARITKEEKKEACASVTETAVGRNLTAIAVHGGVIDSVFGKSAQARAQLARRSWGALKTMPVTTVYDAALACYQQRLIDDSAGVSIDDNKSGEHRAIEYRDGDFPFLWLNPDGVQSSLQTSVPKYQPRYLACLRAPHGAPQTVALVEEPPVGRHVTEEARPIRHGGPRPQSR</sequence>
<dbReference type="AlphaFoldDB" id="A0A4P9W9N0"/>
<dbReference type="EMBL" id="KZ997360">
    <property type="protein sequence ID" value="RKO87520.1"/>
    <property type="molecule type" value="Genomic_DNA"/>
</dbReference>
<reference evidence="2" key="1">
    <citation type="journal article" date="2018" name="Nat. Microbiol.">
        <title>Leveraging single-cell genomics to expand the fungal tree of life.</title>
        <authorList>
            <person name="Ahrendt S.R."/>
            <person name="Quandt C.A."/>
            <person name="Ciobanu D."/>
            <person name="Clum A."/>
            <person name="Salamov A."/>
            <person name="Andreopoulos B."/>
            <person name="Cheng J.F."/>
            <person name="Woyke T."/>
            <person name="Pelin A."/>
            <person name="Henrissat B."/>
            <person name="Reynolds N.K."/>
            <person name="Benny G.L."/>
            <person name="Smith M.E."/>
            <person name="James T.Y."/>
            <person name="Grigoriev I.V."/>
        </authorList>
    </citation>
    <scope>NUCLEOTIDE SEQUENCE [LARGE SCALE GENOMIC DNA]</scope>
</reference>
<keyword evidence="2" id="KW-1185">Reference proteome</keyword>
<evidence type="ECO:0000313" key="2">
    <source>
        <dbReference type="Proteomes" id="UP000269721"/>
    </source>
</evidence>
<gene>
    <name evidence="1" type="ORF">BDK51DRAFT_40620</name>
</gene>
<proteinExistence type="predicted"/>
<dbReference type="Proteomes" id="UP000269721">
    <property type="component" value="Unassembled WGS sequence"/>
</dbReference>
<evidence type="ECO:0000313" key="1">
    <source>
        <dbReference type="EMBL" id="RKO87520.1"/>
    </source>
</evidence>
<name>A0A4P9W9N0_9FUNG</name>
<organism evidence="1 2">
    <name type="scientific">Blyttiomyces helicus</name>
    <dbReference type="NCBI Taxonomy" id="388810"/>
    <lineage>
        <taxon>Eukaryota</taxon>
        <taxon>Fungi</taxon>
        <taxon>Fungi incertae sedis</taxon>
        <taxon>Chytridiomycota</taxon>
        <taxon>Chytridiomycota incertae sedis</taxon>
        <taxon>Chytridiomycetes</taxon>
        <taxon>Chytridiomycetes incertae sedis</taxon>
        <taxon>Blyttiomyces</taxon>
    </lineage>
</organism>
<accession>A0A4P9W9N0</accession>